<dbReference type="PANTHER" id="PTHR43740">
    <property type="entry name" value="LEUCYL-TRNA SYNTHETASE"/>
    <property type="match status" value="1"/>
</dbReference>
<dbReference type="InterPro" id="IPR015413">
    <property type="entry name" value="Methionyl/Leucyl_tRNA_Synth"/>
</dbReference>
<keyword evidence="3 9" id="KW-0436">Ligase</keyword>
<dbReference type="EMBL" id="PEZT01000031">
    <property type="protein sequence ID" value="PIS08681.1"/>
    <property type="molecule type" value="Genomic_DNA"/>
</dbReference>
<dbReference type="Pfam" id="PF09334">
    <property type="entry name" value="tRNA-synt_1g"/>
    <property type="match status" value="1"/>
</dbReference>
<evidence type="ECO:0000259" key="13">
    <source>
        <dbReference type="Pfam" id="PF09334"/>
    </source>
</evidence>
<dbReference type="InterPro" id="IPR025709">
    <property type="entry name" value="Leu_tRNA-synth_edit"/>
</dbReference>
<evidence type="ECO:0000259" key="14">
    <source>
        <dbReference type="Pfam" id="PF13603"/>
    </source>
</evidence>
<evidence type="ECO:0000256" key="9">
    <source>
        <dbReference type="HAMAP-Rule" id="MF_00049"/>
    </source>
</evidence>
<dbReference type="GO" id="GO:0002161">
    <property type="term" value="F:aminoacyl-tRNA deacylase activity"/>
    <property type="evidence" value="ECO:0007669"/>
    <property type="project" value="InterPro"/>
</dbReference>
<proteinExistence type="inferred from homology"/>
<evidence type="ECO:0000259" key="12">
    <source>
        <dbReference type="Pfam" id="PF08264"/>
    </source>
</evidence>
<dbReference type="FunFam" id="3.40.50.620:FF:000056">
    <property type="entry name" value="Leucine--tRNA ligase"/>
    <property type="match status" value="1"/>
</dbReference>
<feature type="binding site" evidence="9">
    <location>
        <position position="599"/>
    </location>
    <ligand>
        <name>ATP</name>
        <dbReference type="ChEBI" id="CHEBI:30616"/>
    </ligand>
</feature>
<feature type="domain" description="Aminoacyl-tRNA synthetase class Ia" evidence="11">
    <location>
        <begin position="432"/>
        <end position="624"/>
    </location>
</feature>
<name>A0A2H0W7Q1_9BACT</name>
<comment type="catalytic activity">
    <reaction evidence="8 9">
        <text>tRNA(Leu) + L-leucine + ATP = L-leucyl-tRNA(Leu) + AMP + diphosphate</text>
        <dbReference type="Rhea" id="RHEA:11688"/>
        <dbReference type="Rhea" id="RHEA-COMP:9613"/>
        <dbReference type="Rhea" id="RHEA-COMP:9622"/>
        <dbReference type="ChEBI" id="CHEBI:30616"/>
        <dbReference type="ChEBI" id="CHEBI:33019"/>
        <dbReference type="ChEBI" id="CHEBI:57427"/>
        <dbReference type="ChEBI" id="CHEBI:78442"/>
        <dbReference type="ChEBI" id="CHEBI:78494"/>
        <dbReference type="ChEBI" id="CHEBI:456215"/>
        <dbReference type="EC" id="6.1.1.4"/>
    </reaction>
</comment>
<reference evidence="16" key="1">
    <citation type="submission" date="2017-09" db="EMBL/GenBank/DDBJ databases">
        <title>Depth-based differentiation of microbial function through sediment-hosted aquifers and enrichment of novel symbionts in the deep terrestrial subsurface.</title>
        <authorList>
            <person name="Probst A.J."/>
            <person name="Ladd B."/>
            <person name="Jarett J.K."/>
            <person name="Geller-Mcgrath D.E."/>
            <person name="Sieber C.M.K."/>
            <person name="Emerson J.B."/>
            <person name="Anantharaman K."/>
            <person name="Thomas B.C."/>
            <person name="Malmstrom R."/>
            <person name="Stieglmeier M."/>
            <person name="Klingl A."/>
            <person name="Woyke T."/>
            <person name="Ryan C.M."/>
            <person name="Banfield J.F."/>
        </authorList>
    </citation>
    <scope>NUCLEOTIDE SEQUENCE [LARGE SCALE GENOMIC DNA]</scope>
</reference>
<feature type="domain" description="Methionyl/Leucyl tRNA synthetase" evidence="13">
    <location>
        <begin position="41"/>
        <end position="183"/>
    </location>
</feature>
<dbReference type="InterPro" id="IPR001412">
    <property type="entry name" value="aa-tRNA-synth_I_CS"/>
</dbReference>
<feature type="domain" description="Leucyl-tRNA synthetase editing" evidence="14">
    <location>
        <begin position="222"/>
        <end position="419"/>
    </location>
</feature>
<dbReference type="GO" id="GO:0005524">
    <property type="term" value="F:ATP binding"/>
    <property type="evidence" value="ECO:0007669"/>
    <property type="project" value="UniProtKB-UniRule"/>
</dbReference>
<evidence type="ECO:0000259" key="11">
    <source>
        <dbReference type="Pfam" id="PF00133"/>
    </source>
</evidence>
<dbReference type="PRINTS" id="PR00985">
    <property type="entry name" value="TRNASYNTHLEU"/>
</dbReference>
<dbReference type="CDD" id="cd07958">
    <property type="entry name" value="Anticodon_Ia_Leu_BEm"/>
    <property type="match status" value="1"/>
</dbReference>
<dbReference type="Gene3D" id="3.40.50.620">
    <property type="entry name" value="HUPs"/>
    <property type="match status" value="2"/>
</dbReference>
<dbReference type="SUPFAM" id="SSF47323">
    <property type="entry name" value="Anticodon-binding domain of a subclass of class I aminoacyl-tRNA synthetases"/>
    <property type="match status" value="1"/>
</dbReference>
<keyword evidence="7 9" id="KW-0030">Aminoacyl-tRNA synthetase</keyword>
<keyword evidence="5 9" id="KW-0067">ATP-binding</keyword>
<evidence type="ECO:0000256" key="6">
    <source>
        <dbReference type="ARBA" id="ARBA00022917"/>
    </source>
</evidence>
<dbReference type="GO" id="GO:0006429">
    <property type="term" value="P:leucyl-tRNA aminoacylation"/>
    <property type="evidence" value="ECO:0007669"/>
    <property type="project" value="UniProtKB-UniRule"/>
</dbReference>
<feature type="short sequence motif" description="'KMSKS' region" evidence="9">
    <location>
        <begin position="596"/>
        <end position="600"/>
    </location>
</feature>
<dbReference type="PROSITE" id="PS00178">
    <property type="entry name" value="AA_TRNA_LIGASE_I"/>
    <property type="match status" value="1"/>
</dbReference>
<sequence>MAKLYSPAFLEPKWQAYWQKNKTYEVDLLEASNPYFNLMMFPYPSAEGLHVGNMYAFVGSDIWGRYMRMKGWDVFQPIGLDGFGIHSENYALKVKKHPLEQAKTSEKNFYRQLSLIGNGFSWENRLETYDLDYYKWTQWIFVKLFKAGLAYRKKASVNWCPSCKTVLADEQVIKERCERCDSKVLEKSLEQWFFKITKYADKLLENLKTIDWSSKVVKSQVNWIGKSRGIIITYPVLTTKLVGEKKVFNKTSQNISCFTTRPDTNFGATFVVMAPENFKLDQITSKECKKAVSNYRAQALRKSKEERKLDKQDKTGVFTGAYCLNHLNGRPMPIYVSDFVLMDVGTGAVVGVPGHDLRDFQFAKKFSLPIIRVVVGKDKDKSKITKASQVQEEEGQMINSEFLNGMDIRKAKDKMMEYMVKKGWAKRKTQYHLRDWLISRQRYWGPPIPMIKCPKCSWVPVPEKDLPIKLPYIKDWRPKGEGRGPLYEAKDWLKVKCPSCGGKAQRETDVSDTFLDSSWYFLRYPSVNKKKVSWDKTLTKKWLPVNRYIGGAEHSVLHLLYSRFICHVFKDLGFLDFSEPFLEFRAHGLIIKDGVKMSKSKGNVVNPDKYIKEYGADSLRCYLMFLGPLLKGGDFRDTGMKGMSKFLGKVWIFVNQANLTDKESELQRRWRHQTTKRVESGLKRLKYNTSLAALMEYLNFLSKETKVSQLAVRTICLLIAPFAPHMAEEIWHNLGEAKSIHQSPWPKYEEKYLKEDKIEVVVQINGKVRDRLELSQEQAGNEEKVLSLVKEADKIKSYLKDKKIKKVVFIKGKLINLVL</sequence>
<evidence type="ECO:0000313" key="15">
    <source>
        <dbReference type="EMBL" id="PIS08681.1"/>
    </source>
</evidence>
<dbReference type="EC" id="6.1.1.4" evidence="9"/>
<dbReference type="GO" id="GO:0005829">
    <property type="term" value="C:cytosol"/>
    <property type="evidence" value="ECO:0007669"/>
    <property type="project" value="TreeGrafter"/>
</dbReference>
<keyword evidence="2 9" id="KW-0963">Cytoplasm</keyword>
<evidence type="ECO:0000256" key="7">
    <source>
        <dbReference type="ARBA" id="ARBA00023146"/>
    </source>
</evidence>
<comment type="caution">
    <text evidence="15">The sequence shown here is derived from an EMBL/GenBank/DDBJ whole genome shotgun (WGS) entry which is preliminary data.</text>
</comment>
<dbReference type="NCBIfam" id="TIGR00396">
    <property type="entry name" value="leuS_bact"/>
    <property type="match status" value="1"/>
</dbReference>
<evidence type="ECO:0000256" key="4">
    <source>
        <dbReference type="ARBA" id="ARBA00022741"/>
    </source>
</evidence>
<dbReference type="InterPro" id="IPR009080">
    <property type="entry name" value="tRNAsynth_Ia_anticodon-bd"/>
</dbReference>
<dbReference type="InterPro" id="IPR002302">
    <property type="entry name" value="Leu-tRNA-ligase"/>
</dbReference>
<dbReference type="HAMAP" id="MF_00049_B">
    <property type="entry name" value="Leu_tRNA_synth_B"/>
    <property type="match status" value="1"/>
</dbReference>
<dbReference type="Gene3D" id="1.10.730.10">
    <property type="entry name" value="Isoleucyl-tRNA Synthetase, Domain 1"/>
    <property type="match status" value="2"/>
</dbReference>
<accession>A0A2H0W7Q1</accession>
<comment type="similarity">
    <text evidence="1 9 10">Belongs to the class-I aminoacyl-tRNA synthetase family.</text>
</comment>
<keyword evidence="6 9" id="KW-0648">Protein biosynthesis</keyword>
<dbReference type="GO" id="GO:0004823">
    <property type="term" value="F:leucine-tRNA ligase activity"/>
    <property type="evidence" value="ECO:0007669"/>
    <property type="project" value="UniProtKB-UniRule"/>
</dbReference>
<comment type="caution">
    <text evidence="9">Lacks conserved residue(s) required for the propagation of feature annotation.</text>
</comment>
<dbReference type="SUPFAM" id="SSF50677">
    <property type="entry name" value="ValRS/IleRS/LeuRS editing domain"/>
    <property type="match status" value="1"/>
</dbReference>
<dbReference type="PANTHER" id="PTHR43740:SF2">
    <property type="entry name" value="LEUCINE--TRNA LIGASE, MITOCHONDRIAL"/>
    <property type="match status" value="1"/>
</dbReference>
<evidence type="ECO:0000256" key="2">
    <source>
        <dbReference type="ARBA" id="ARBA00022490"/>
    </source>
</evidence>
<feature type="domain" description="Methionyl/Valyl/Leucyl/Isoleucyl-tRNA synthetase anticodon-binding" evidence="12">
    <location>
        <begin position="672"/>
        <end position="779"/>
    </location>
</feature>
<evidence type="ECO:0000256" key="1">
    <source>
        <dbReference type="ARBA" id="ARBA00005594"/>
    </source>
</evidence>
<dbReference type="InterPro" id="IPR014729">
    <property type="entry name" value="Rossmann-like_a/b/a_fold"/>
</dbReference>
<dbReference type="AlphaFoldDB" id="A0A2H0W7Q1"/>
<organism evidence="15 16">
    <name type="scientific">Candidatus Beckwithbacteria bacterium CG10_big_fil_rev_8_21_14_0_10_34_10</name>
    <dbReference type="NCBI Taxonomy" id="1974495"/>
    <lineage>
        <taxon>Bacteria</taxon>
        <taxon>Candidatus Beckwithiibacteriota</taxon>
    </lineage>
</organism>
<dbReference type="InterPro" id="IPR009008">
    <property type="entry name" value="Val/Leu/Ile-tRNA-synth_edit"/>
</dbReference>
<dbReference type="Pfam" id="PF13603">
    <property type="entry name" value="tRNA-synt_1_2"/>
    <property type="match status" value="1"/>
</dbReference>
<dbReference type="SUPFAM" id="SSF52374">
    <property type="entry name" value="Nucleotidylyl transferase"/>
    <property type="match status" value="1"/>
</dbReference>
<evidence type="ECO:0000256" key="5">
    <source>
        <dbReference type="ARBA" id="ARBA00022840"/>
    </source>
</evidence>
<keyword evidence="4 9" id="KW-0547">Nucleotide-binding</keyword>
<dbReference type="FunFam" id="1.10.730.10:FF:000002">
    <property type="entry name" value="Leucine--tRNA ligase"/>
    <property type="match status" value="1"/>
</dbReference>
<dbReference type="Proteomes" id="UP000230093">
    <property type="component" value="Unassembled WGS sequence"/>
</dbReference>
<evidence type="ECO:0000256" key="3">
    <source>
        <dbReference type="ARBA" id="ARBA00022598"/>
    </source>
</evidence>
<dbReference type="Pfam" id="PF08264">
    <property type="entry name" value="Anticodon_1"/>
    <property type="match status" value="1"/>
</dbReference>
<protein>
    <recommendedName>
        <fullName evidence="9">Leucine--tRNA ligase</fullName>
        <ecNumber evidence="9">6.1.1.4</ecNumber>
    </recommendedName>
    <alternativeName>
        <fullName evidence="9">Leucyl-tRNA synthetase</fullName>
        <shortName evidence="9">LeuRS</shortName>
    </alternativeName>
</protein>
<dbReference type="Pfam" id="PF00133">
    <property type="entry name" value="tRNA-synt_1"/>
    <property type="match status" value="1"/>
</dbReference>
<evidence type="ECO:0000256" key="10">
    <source>
        <dbReference type="RuleBase" id="RU363035"/>
    </source>
</evidence>
<dbReference type="InterPro" id="IPR013155">
    <property type="entry name" value="M/V/L/I-tRNA-synth_anticd-bd"/>
</dbReference>
<dbReference type="InterPro" id="IPR002300">
    <property type="entry name" value="aa-tRNA-synth_Ia"/>
</dbReference>
<evidence type="ECO:0000313" key="16">
    <source>
        <dbReference type="Proteomes" id="UP000230093"/>
    </source>
</evidence>
<evidence type="ECO:0000256" key="8">
    <source>
        <dbReference type="ARBA" id="ARBA00047469"/>
    </source>
</evidence>
<gene>
    <name evidence="9" type="primary">leuS</name>
    <name evidence="15" type="ORF">COT75_05490</name>
</gene>
<comment type="subcellular location">
    <subcellularLocation>
        <location evidence="9">Cytoplasm</location>
    </subcellularLocation>
</comment>